<dbReference type="AlphaFoldDB" id="A0A841Q0U6"/>
<protein>
    <submittedName>
        <fullName evidence="1">Putative metallo-beta-lactamase superfamily hydrolase</fullName>
    </submittedName>
</protein>
<accession>A0A841Q0U6</accession>
<dbReference type="EMBL" id="JACHHJ010000001">
    <property type="protein sequence ID" value="MBB6449198.1"/>
    <property type="molecule type" value="Genomic_DNA"/>
</dbReference>
<dbReference type="Proteomes" id="UP000568839">
    <property type="component" value="Unassembled WGS sequence"/>
</dbReference>
<sequence length="101" mass="11894">MAFGISRSELESWKQRAQAGKIAIITHYWLDERFPRCDSVTKVACADQEKLVQWGKVYGLKPEWIHKRGSLSHFDLFGDIQKRVLEHEGLDTQRYKFLQNQ</sequence>
<name>A0A841Q0U6_9BACL</name>
<dbReference type="GO" id="GO:0016787">
    <property type="term" value="F:hydrolase activity"/>
    <property type="evidence" value="ECO:0007669"/>
    <property type="project" value="UniProtKB-KW"/>
</dbReference>
<dbReference type="RefSeq" id="WP_184403106.1">
    <property type="nucleotide sequence ID" value="NZ_JACHHJ010000001.1"/>
</dbReference>
<reference evidence="1 2" key="1">
    <citation type="submission" date="2020-08" db="EMBL/GenBank/DDBJ databases">
        <title>Genomic Encyclopedia of Type Strains, Phase IV (KMG-IV): sequencing the most valuable type-strain genomes for metagenomic binning, comparative biology and taxonomic classification.</title>
        <authorList>
            <person name="Goeker M."/>
        </authorList>
    </citation>
    <scope>NUCLEOTIDE SEQUENCE [LARGE SCALE GENOMIC DNA]</scope>
    <source>
        <strain evidence="1 2">DSM 21769</strain>
    </source>
</reference>
<gene>
    <name evidence="1" type="ORF">HNR44_001147</name>
</gene>
<organism evidence="1 2">
    <name type="scientific">Geomicrobium halophilum</name>
    <dbReference type="NCBI Taxonomy" id="549000"/>
    <lineage>
        <taxon>Bacteria</taxon>
        <taxon>Bacillati</taxon>
        <taxon>Bacillota</taxon>
        <taxon>Bacilli</taxon>
        <taxon>Bacillales</taxon>
        <taxon>Geomicrobium</taxon>
    </lineage>
</organism>
<keyword evidence="1" id="KW-0378">Hydrolase</keyword>
<evidence type="ECO:0000313" key="1">
    <source>
        <dbReference type="EMBL" id="MBB6449198.1"/>
    </source>
</evidence>
<comment type="caution">
    <text evidence="1">The sequence shown here is derived from an EMBL/GenBank/DDBJ whole genome shotgun (WGS) entry which is preliminary data.</text>
</comment>
<proteinExistence type="predicted"/>
<keyword evidence="2" id="KW-1185">Reference proteome</keyword>
<evidence type="ECO:0000313" key="2">
    <source>
        <dbReference type="Proteomes" id="UP000568839"/>
    </source>
</evidence>